<accession>B1GB45</accession>
<name>B1GB45_PARG4</name>
<organism evidence="2 3">
    <name type="scientific">Paraburkholderia graminis (strain ATCC 700544 / DSM 17151 / LMG 18924 / NCIMB 13744 / C4D1M)</name>
    <dbReference type="NCBI Taxonomy" id="396598"/>
    <lineage>
        <taxon>Bacteria</taxon>
        <taxon>Pseudomonadati</taxon>
        <taxon>Pseudomonadota</taxon>
        <taxon>Betaproteobacteria</taxon>
        <taxon>Burkholderiales</taxon>
        <taxon>Burkholderiaceae</taxon>
        <taxon>Paraburkholderia</taxon>
    </lineage>
</organism>
<comment type="caution">
    <text evidence="2">The sequence shown here is derived from an EMBL/GenBank/DDBJ whole genome shotgun (WGS) entry which is preliminary data.</text>
</comment>
<protein>
    <submittedName>
        <fullName evidence="2">Uncharacterized protein</fullName>
    </submittedName>
</protein>
<dbReference type="EMBL" id="ABLD01000050">
    <property type="protein sequence ID" value="EDT06646.1"/>
    <property type="molecule type" value="Genomic_DNA"/>
</dbReference>
<evidence type="ECO:0000313" key="2">
    <source>
        <dbReference type="EMBL" id="EDT06646.1"/>
    </source>
</evidence>
<dbReference type="Proteomes" id="UP000005045">
    <property type="component" value="Unassembled WGS sequence"/>
</dbReference>
<evidence type="ECO:0000313" key="3">
    <source>
        <dbReference type="Proteomes" id="UP000005045"/>
    </source>
</evidence>
<feature type="compositionally biased region" description="Basic and acidic residues" evidence="1">
    <location>
        <begin position="78"/>
        <end position="96"/>
    </location>
</feature>
<evidence type="ECO:0000256" key="1">
    <source>
        <dbReference type="SAM" id="MobiDB-lite"/>
    </source>
</evidence>
<dbReference type="AlphaFoldDB" id="B1GB45"/>
<sequence>MITTPAGSAFDVASLISDNGSPQAALAKLRTMLSKLGGGARCKLLRDVVACNETVELAKRAAVALEACAGSAPPGPSVDRRDQKRPDRRESAELSR</sequence>
<proteinExistence type="predicted"/>
<keyword evidence="3" id="KW-1185">Reference proteome</keyword>
<dbReference type="RefSeq" id="WP_006053148.1">
    <property type="nucleotide sequence ID" value="NZ_ABLD01000050.1"/>
</dbReference>
<gene>
    <name evidence="2" type="ORF">BgramDRAFT_6582</name>
</gene>
<feature type="region of interest" description="Disordered" evidence="1">
    <location>
        <begin position="69"/>
        <end position="96"/>
    </location>
</feature>
<reference evidence="2 3" key="1">
    <citation type="submission" date="2008-03" db="EMBL/GenBank/DDBJ databases">
        <title>Sequencing of the draft genome and assembly of Burkholderia graminis C4D1M.</title>
        <authorList>
            <consortium name="US DOE Joint Genome Institute (JGI-PGF)"/>
            <person name="Copeland A."/>
            <person name="Lucas S."/>
            <person name="Lapidus A."/>
            <person name="Glavina del Rio T."/>
            <person name="Dalin E."/>
            <person name="Tice H."/>
            <person name="Bruce D."/>
            <person name="Goodwin L."/>
            <person name="Pitluck S."/>
            <person name="Larimer F."/>
            <person name="Land M.L."/>
            <person name="Hauser L."/>
            <person name="Tiedje J."/>
            <person name="Richardson P."/>
        </authorList>
    </citation>
    <scope>NUCLEOTIDE SEQUENCE [LARGE SCALE GENOMIC DNA]</scope>
    <source>
        <strain evidence="3">ATCC 700544 / DSM 17151 / LMG 18924 / NCIMB 13744 / C4D1M</strain>
    </source>
</reference>